<feature type="domain" description="VOC" evidence="1">
    <location>
        <begin position="4"/>
        <end position="135"/>
    </location>
</feature>
<gene>
    <name evidence="2" type="ORF">KQX62_11930</name>
</gene>
<reference evidence="2" key="1">
    <citation type="journal article" date="2022" name="Biol. Control">
        <title>In silico genomic analysis of Rhodopseudomonas palustris strains revealed potential biocontrol agents and crop yield enhancers.</title>
        <authorList>
            <person name="Surachat K."/>
            <person name="Kantachote D."/>
            <person name="Deachamag P."/>
            <person name="Wonglapsuwan M."/>
        </authorList>
    </citation>
    <scope>NUCLEOTIDE SEQUENCE</scope>
    <source>
        <strain evidence="2">TLS06</strain>
    </source>
</reference>
<dbReference type="SUPFAM" id="SSF54593">
    <property type="entry name" value="Glyoxalase/Bleomycin resistance protein/Dihydroxybiphenyl dioxygenase"/>
    <property type="match status" value="1"/>
</dbReference>
<dbReference type="InterPro" id="IPR025870">
    <property type="entry name" value="Glyoxalase-like_dom"/>
</dbReference>
<evidence type="ECO:0000313" key="3">
    <source>
        <dbReference type="Proteomes" id="UP001163166"/>
    </source>
</evidence>
<dbReference type="Gene3D" id="3.10.180.10">
    <property type="entry name" value="2,3-Dihydroxybiphenyl 1,2-Dioxygenase, domain 1"/>
    <property type="match status" value="2"/>
</dbReference>
<dbReference type="InterPro" id="IPR037523">
    <property type="entry name" value="VOC_core"/>
</dbReference>
<name>A0AAX3E7J4_RHOPL</name>
<evidence type="ECO:0000313" key="2">
    <source>
        <dbReference type="EMBL" id="UYO42077.1"/>
    </source>
</evidence>
<dbReference type="PROSITE" id="PS51819">
    <property type="entry name" value="VOC"/>
    <property type="match status" value="1"/>
</dbReference>
<dbReference type="Proteomes" id="UP001163166">
    <property type="component" value="Chromosome"/>
</dbReference>
<accession>A0AAX3E7J4</accession>
<dbReference type="PANTHER" id="PTHR40265">
    <property type="entry name" value="BLL2707 PROTEIN"/>
    <property type="match status" value="1"/>
</dbReference>
<dbReference type="PANTHER" id="PTHR40265:SF1">
    <property type="entry name" value="GLYOXALASE-LIKE DOMAIN-CONTAINING PROTEIN"/>
    <property type="match status" value="1"/>
</dbReference>
<dbReference type="InterPro" id="IPR029068">
    <property type="entry name" value="Glyas_Bleomycin-R_OHBP_Dase"/>
</dbReference>
<evidence type="ECO:0000259" key="1">
    <source>
        <dbReference type="PROSITE" id="PS51819"/>
    </source>
</evidence>
<dbReference type="AlphaFoldDB" id="A0AAX3E7J4"/>
<proteinExistence type="predicted"/>
<dbReference type="EMBL" id="CP076676">
    <property type="protein sequence ID" value="UYO42077.1"/>
    <property type="molecule type" value="Genomic_DNA"/>
</dbReference>
<dbReference type="Pfam" id="PF13468">
    <property type="entry name" value="Glyoxalase_3"/>
    <property type="match status" value="1"/>
</dbReference>
<organism evidence="2 3">
    <name type="scientific">Rhodopseudomonas palustris</name>
    <dbReference type="NCBI Taxonomy" id="1076"/>
    <lineage>
        <taxon>Bacteria</taxon>
        <taxon>Pseudomonadati</taxon>
        <taxon>Pseudomonadota</taxon>
        <taxon>Alphaproteobacteria</taxon>
        <taxon>Hyphomicrobiales</taxon>
        <taxon>Nitrobacteraceae</taxon>
        <taxon>Rhodopseudomonas</taxon>
    </lineage>
</organism>
<protein>
    <submittedName>
        <fullName evidence="2">VOC family protein</fullName>
    </submittedName>
</protein>
<sequence length="260" mass="27618">MGFQIDHVVVAVANLDEAIADYRRLGFTVEAGGEHPGRGSRNALVVFGDGSYFELIAFDRPAPDFRWWQVLDRSGPGLVDYALLPRNIDADVAAAQSRGLDFENPEDGGRERPDGERLIWKTARSKQSDTPFFCGDVTPRALRVPEGAVRQHANGALGIGSVVVAVTDIDRSVGRYAALFGEPAADVHALPGLGVRVAHLPADRSAITLITPAAEGPAGQRVAAHLESRGESPFAIGLKGTPPTTLDITLSHGAPLEFIG</sequence>